<keyword evidence="2" id="KW-1185">Reference proteome</keyword>
<dbReference type="RefSeq" id="WP_054340369.1">
    <property type="nucleotide sequence ID" value="NZ_FTOE01000006.1"/>
</dbReference>
<dbReference type="AlphaFoldDB" id="A0A1N7MQA0"/>
<dbReference type="OrthoDB" id="6124249at2"/>
<sequence length="96" mass="10967">MIEYYIIDLTRSNIRKGLTVFMAKDLKTRTPFLEEAGRVPEAIVNANLERFDNGQTTRAMLTNAIQTSSRRIVPLENLNISQLLYTPDALIKRQAL</sequence>
<reference evidence="2" key="1">
    <citation type="submission" date="2017-01" db="EMBL/GenBank/DDBJ databases">
        <authorList>
            <person name="Varghese N."/>
            <person name="Submissions S."/>
        </authorList>
    </citation>
    <scope>NUCLEOTIDE SEQUENCE [LARGE SCALE GENOMIC DNA]</scope>
    <source>
        <strain evidence="2">DSM 22306</strain>
    </source>
</reference>
<evidence type="ECO:0000313" key="2">
    <source>
        <dbReference type="Proteomes" id="UP000185999"/>
    </source>
</evidence>
<gene>
    <name evidence="1" type="ORF">SAMN05421760_106265</name>
</gene>
<evidence type="ECO:0000313" key="1">
    <source>
        <dbReference type="EMBL" id="SIS88287.1"/>
    </source>
</evidence>
<dbReference type="STRING" id="619304.SAMN05421760_106265"/>
<dbReference type="EMBL" id="FTOE01000006">
    <property type="protein sequence ID" value="SIS88287.1"/>
    <property type="molecule type" value="Genomic_DNA"/>
</dbReference>
<name>A0A1N7MQA0_9GAMM</name>
<accession>A0A1N7MQA0</accession>
<dbReference type="Proteomes" id="UP000185999">
    <property type="component" value="Unassembled WGS sequence"/>
</dbReference>
<proteinExistence type="predicted"/>
<organism evidence="1 2">
    <name type="scientific">Neptunomonas antarctica</name>
    <dbReference type="NCBI Taxonomy" id="619304"/>
    <lineage>
        <taxon>Bacteria</taxon>
        <taxon>Pseudomonadati</taxon>
        <taxon>Pseudomonadota</taxon>
        <taxon>Gammaproteobacteria</taxon>
        <taxon>Oceanospirillales</taxon>
        <taxon>Oceanospirillaceae</taxon>
        <taxon>Neptunomonas</taxon>
    </lineage>
</organism>
<protein>
    <submittedName>
        <fullName evidence="1">Uncharacterized protein</fullName>
    </submittedName>
</protein>